<dbReference type="PROSITE" id="PS00605">
    <property type="entry name" value="ATPASE_C"/>
    <property type="match status" value="1"/>
</dbReference>
<evidence type="ECO:0000256" key="4">
    <source>
        <dbReference type="ARBA" id="ARBA00022475"/>
    </source>
</evidence>
<protein>
    <recommendedName>
        <fullName evidence="14">ATP synthase subunit c</fullName>
    </recommendedName>
    <alternativeName>
        <fullName evidence="14">ATP synthase F(0) sector subunit c</fullName>
    </alternativeName>
    <alternativeName>
        <fullName evidence="14">F-type ATPase subunit c</fullName>
        <shortName evidence="14">F-ATPase subunit c</shortName>
    </alternativeName>
    <alternativeName>
        <fullName evidence="14">Lipid-binding protein</fullName>
    </alternativeName>
</protein>
<keyword evidence="7 14" id="KW-0375">Hydrogen ion transport</keyword>
<dbReference type="SUPFAM" id="SSF81333">
    <property type="entry name" value="F1F0 ATP synthase subunit C"/>
    <property type="match status" value="1"/>
</dbReference>
<keyword evidence="5 14" id="KW-0138">CF(0)</keyword>
<dbReference type="InterPro" id="IPR020537">
    <property type="entry name" value="ATP_synth_F0_csu_DDCD_BS"/>
</dbReference>
<evidence type="ECO:0000256" key="7">
    <source>
        <dbReference type="ARBA" id="ARBA00022781"/>
    </source>
</evidence>
<evidence type="ECO:0000313" key="17">
    <source>
        <dbReference type="Proteomes" id="UP000178870"/>
    </source>
</evidence>
<dbReference type="NCBIfam" id="TIGR01260">
    <property type="entry name" value="ATP_synt_c"/>
    <property type="match status" value="1"/>
</dbReference>
<proteinExistence type="inferred from homology"/>
<keyword evidence="9 14" id="KW-0406">Ion transport</keyword>
<evidence type="ECO:0000313" key="16">
    <source>
        <dbReference type="EMBL" id="OGM32816.1"/>
    </source>
</evidence>
<dbReference type="GO" id="GO:0033177">
    <property type="term" value="C:proton-transporting two-sector ATPase complex, proton-transporting domain"/>
    <property type="evidence" value="ECO:0007669"/>
    <property type="project" value="InterPro"/>
</dbReference>
<organism evidence="16 17">
    <name type="scientific">Candidatus Woesebacteria bacterium RIFCSPHIGHO2_01_FULL_44_21</name>
    <dbReference type="NCBI Taxonomy" id="1802503"/>
    <lineage>
        <taxon>Bacteria</taxon>
        <taxon>Candidatus Woeseibacteriota</taxon>
    </lineage>
</organism>
<dbReference type="InterPro" id="IPR038662">
    <property type="entry name" value="ATP_synth_F0_csu_sf"/>
</dbReference>
<feature type="site" description="Reversibly protonated during proton transport" evidence="14">
    <location>
        <position position="71"/>
    </location>
</feature>
<evidence type="ECO:0000256" key="14">
    <source>
        <dbReference type="HAMAP-Rule" id="MF_01396"/>
    </source>
</evidence>
<dbReference type="InterPro" id="IPR035921">
    <property type="entry name" value="F/V-ATP_Csub_sf"/>
</dbReference>
<keyword evidence="11 14" id="KW-0472">Membrane</keyword>
<dbReference type="GO" id="GO:0005886">
    <property type="term" value="C:plasma membrane"/>
    <property type="evidence" value="ECO:0007669"/>
    <property type="project" value="UniProtKB-SubCell"/>
</dbReference>
<evidence type="ECO:0000256" key="1">
    <source>
        <dbReference type="ARBA" id="ARBA00004141"/>
    </source>
</evidence>
<dbReference type="Proteomes" id="UP000178870">
    <property type="component" value="Unassembled WGS sequence"/>
</dbReference>
<evidence type="ECO:0000256" key="8">
    <source>
        <dbReference type="ARBA" id="ARBA00022989"/>
    </source>
</evidence>
<feature type="transmembrane region" description="Helical" evidence="14">
    <location>
        <begin position="62"/>
        <end position="84"/>
    </location>
</feature>
<feature type="transmembrane region" description="Helical" evidence="14">
    <location>
        <begin position="21"/>
        <end position="42"/>
    </location>
</feature>
<dbReference type="Gene3D" id="1.20.20.10">
    <property type="entry name" value="F1F0 ATP synthase subunit C"/>
    <property type="match status" value="1"/>
</dbReference>
<dbReference type="AlphaFoldDB" id="A0A1F7YZN1"/>
<evidence type="ECO:0000256" key="6">
    <source>
        <dbReference type="ARBA" id="ARBA00022692"/>
    </source>
</evidence>
<keyword evidence="8 14" id="KW-1133">Transmembrane helix</keyword>
<sequence>MLQKSYLTGGEVSLTEELKDIATALAIGLGAIGPGIGIGLIGKGALEAIGRNPEAGNEIRTILILSVAFAEAVAIYALVIALIVKFV</sequence>
<evidence type="ECO:0000256" key="2">
    <source>
        <dbReference type="ARBA" id="ARBA00006704"/>
    </source>
</evidence>
<comment type="function">
    <text evidence="14">Key component of the F(0) channel; it plays a direct role in translocation across the membrane. A homomeric c-ring of between 10-14 subunits forms the central stalk rotor element with the F(1) delta and epsilon subunits.</text>
</comment>
<dbReference type="HAMAP" id="MF_01396">
    <property type="entry name" value="ATP_synth_c_bact"/>
    <property type="match status" value="1"/>
</dbReference>
<dbReference type="GO" id="GO:0045259">
    <property type="term" value="C:proton-transporting ATP synthase complex"/>
    <property type="evidence" value="ECO:0007669"/>
    <property type="project" value="UniProtKB-KW"/>
</dbReference>
<name>A0A1F7YZN1_9BACT</name>
<evidence type="ECO:0000256" key="9">
    <source>
        <dbReference type="ARBA" id="ARBA00023065"/>
    </source>
</evidence>
<dbReference type="EMBL" id="MGGP01000012">
    <property type="protein sequence ID" value="OGM32816.1"/>
    <property type="molecule type" value="Genomic_DNA"/>
</dbReference>
<evidence type="ECO:0000256" key="11">
    <source>
        <dbReference type="ARBA" id="ARBA00023136"/>
    </source>
</evidence>
<evidence type="ECO:0000256" key="13">
    <source>
        <dbReference type="ARBA" id="ARBA00025198"/>
    </source>
</evidence>
<comment type="function">
    <text evidence="13 14">F(1)F(0) ATP synthase produces ATP from ADP in the presence of a proton or sodium gradient. F-type ATPases consist of two structural domains, F(1) containing the extramembraneous catalytic core and F(0) containing the membrane proton channel, linked together by a central stalk and a peripheral stalk. During catalysis, ATP synthesis in the catalytic domain of F(1) is coupled via a rotary mechanism of the central stalk subunits to proton translocation.</text>
</comment>
<keyword evidence="4 14" id="KW-1003">Cell membrane</keyword>
<gene>
    <name evidence="14" type="primary">atpE</name>
    <name evidence="16" type="ORF">A2803_05715</name>
</gene>
<accession>A0A1F7YZN1</accession>
<comment type="subcellular location">
    <subcellularLocation>
        <location evidence="14">Cell membrane</location>
        <topology evidence="14">Multi-pass membrane protein</topology>
    </subcellularLocation>
    <subcellularLocation>
        <location evidence="1">Membrane</location>
        <topology evidence="1">Multi-pass membrane protein</topology>
    </subcellularLocation>
</comment>
<dbReference type="InterPro" id="IPR005953">
    <property type="entry name" value="ATP_synth_csu_bac/chlpt"/>
</dbReference>
<reference evidence="16 17" key="1">
    <citation type="journal article" date="2016" name="Nat. Commun.">
        <title>Thousands of microbial genomes shed light on interconnected biogeochemical processes in an aquifer system.</title>
        <authorList>
            <person name="Anantharaman K."/>
            <person name="Brown C.T."/>
            <person name="Hug L.A."/>
            <person name="Sharon I."/>
            <person name="Castelle C.J."/>
            <person name="Probst A.J."/>
            <person name="Thomas B.C."/>
            <person name="Singh A."/>
            <person name="Wilkins M.J."/>
            <person name="Karaoz U."/>
            <person name="Brodie E.L."/>
            <person name="Williams K.H."/>
            <person name="Hubbard S.S."/>
            <person name="Banfield J.F."/>
        </authorList>
    </citation>
    <scope>NUCLEOTIDE SEQUENCE [LARGE SCALE GENOMIC DNA]</scope>
</reference>
<keyword evidence="12 14" id="KW-0066">ATP synthesis</keyword>
<dbReference type="GO" id="GO:0046933">
    <property type="term" value="F:proton-transporting ATP synthase activity, rotational mechanism"/>
    <property type="evidence" value="ECO:0007669"/>
    <property type="project" value="UniProtKB-UniRule"/>
</dbReference>
<dbReference type="GO" id="GO:0008289">
    <property type="term" value="F:lipid binding"/>
    <property type="evidence" value="ECO:0007669"/>
    <property type="project" value="UniProtKB-KW"/>
</dbReference>
<dbReference type="FunFam" id="1.20.20.10:FF:000004">
    <property type="entry name" value="ATP synthase subunit c"/>
    <property type="match status" value="1"/>
</dbReference>
<keyword evidence="10 14" id="KW-0446">Lipid-binding</keyword>
<comment type="similarity">
    <text evidence="2 14">Belongs to the ATPase C chain family.</text>
</comment>
<comment type="caution">
    <text evidence="16">The sequence shown here is derived from an EMBL/GenBank/DDBJ whole genome shotgun (WGS) entry which is preliminary data.</text>
</comment>
<evidence type="ECO:0000259" key="15">
    <source>
        <dbReference type="Pfam" id="PF00137"/>
    </source>
</evidence>
<keyword evidence="6 14" id="KW-0812">Transmembrane</keyword>
<feature type="domain" description="V-ATPase proteolipid subunit C-like" evidence="15">
    <location>
        <begin position="21"/>
        <end position="83"/>
    </location>
</feature>
<dbReference type="InterPro" id="IPR002379">
    <property type="entry name" value="ATPase_proteolipid_c-like_dom"/>
</dbReference>
<dbReference type="PRINTS" id="PR00124">
    <property type="entry name" value="ATPASEC"/>
</dbReference>
<keyword evidence="3 14" id="KW-0813">Transport</keyword>
<evidence type="ECO:0000256" key="3">
    <source>
        <dbReference type="ARBA" id="ARBA00022448"/>
    </source>
</evidence>
<evidence type="ECO:0000256" key="10">
    <source>
        <dbReference type="ARBA" id="ARBA00023121"/>
    </source>
</evidence>
<dbReference type="Pfam" id="PF00137">
    <property type="entry name" value="ATP-synt_C"/>
    <property type="match status" value="1"/>
</dbReference>
<dbReference type="InterPro" id="IPR000454">
    <property type="entry name" value="ATP_synth_F0_csu"/>
</dbReference>
<evidence type="ECO:0000256" key="12">
    <source>
        <dbReference type="ARBA" id="ARBA00023310"/>
    </source>
</evidence>
<evidence type="ECO:0000256" key="5">
    <source>
        <dbReference type="ARBA" id="ARBA00022547"/>
    </source>
</evidence>